<evidence type="ECO:0000256" key="6">
    <source>
        <dbReference type="ARBA" id="ARBA00022692"/>
    </source>
</evidence>
<feature type="transmembrane region" description="Helical" evidence="12">
    <location>
        <begin position="390"/>
        <end position="410"/>
    </location>
</feature>
<feature type="transmembrane region" description="Helical" evidence="12">
    <location>
        <begin position="236"/>
        <end position="253"/>
    </location>
</feature>
<proteinExistence type="inferred from homology"/>
<dbReference type="InterPro" id="IPR018422">
    <property type="entry name" value="Cation/H_exchanger_CPA1"/>
</dbReference>
<keyword evidence="15" id="KW-1185">Reference proteome</keyword>
<keyword evidence="3" id="KW-0813">Transport</keyword>
<evidence type="ECO:0000256" key="10">
    <source>
        <dbReference type="ARBA" id="ARBA00023136"/>
    </source>
</evidence>
<feature type="transmembrane region" description="Helical" evidence="12">
    <location>
        <begin position="31"/>
        <end position="51"/>
    </location>
</feature>
<name>A0ABS5HLV5_9RHOB</name>
<feature type="transmembrane region" description="Helical" evidence="12">
    <location>
        <begin position="259"/>
        <end position="278"/>
    </location>
</feature>
<keyword evidence="7 12" id="KW-1133">Transmembrane helix</keyword>
<organism evidence="14 15">
    <name type="scientific">Thalassovita aquimarina</name>
    <dbReference type="NCBI Taxonomy" id="2785917"/>
    <lineage>
        <taxon>Bacteria</taxon>
        <taxon>Pseudomonadati</taxon>
        <taxon>Pseudomonadota</taxon>
        <taxon>Alphaproteobacteria</taxon>
        <taxon>Rhodobacterales</taxon>
        <taxon>Roseobacteraceae</taxon>
        <taxon>Thalassovita</taxon>
    </lineage>
</organism>
<dbReference type="EMBL" id="JADMKU010000001">
    <property type="protein sequence ID" value="MBR9649932.1"/>
    <property type="molecule type" value="Genomic_DNA"/>
</dbReference>
<reference evidence="14 15" key="1">
    <citation type="journal article" date="2021" name="Arch. Microbiol.">
        <title>Thalassobius aquimarinus sp. nov., isolated from the Sea of Japan seashore.</title>
        <authorList>
            <person name="Kurilenko V.V."/>
            <person name="Romanenko L.A."/>
            <person name="Chernysheva N.Y."/>
            <person name="Velansky P.V."/>
            <person name="Tekutyeva L.A."/>
            <person name="Isaeva M.P."/>
            <person name="Mikhailov V.V."/>
        </authorList>
    </citation>
    <scope>NUCLEOTIDE SEQUENCE [LARGE SCALE GENOMIC DNA]</scope>
    <source>
        <strain evidence="14 15">KMM 8518</strain>
    </source>
</reference>
<feature type="domain" description="Cation/H+ exchanger transmembrane" evidence="13">
    <location>
        <begin position="16"/>
        <end position="410"/>
    </location>
</feature>
<dbReference type="RefSeq" id="WP_212699423.1">
    <property type="nucleotide sequence ID" value="NZ_JADMKU010000001.1"/>
</dbReference>
<sequence length="420" mass="44443">MTFLQITSLLIVLAGAFGSINYLFLKLPAAIGILVVSLLASISVLLLDQIVPGLNMAFTARKVILGIDFSDALLEGMLGLLLFAGALHVKLSDLREQWAIVVLMATLGVALSTAVVGFGFSWITGMPLMIALVFGALISPTDPVAVMGVLREASLRKSLETKIAGESLFNDGVGYVVFLVLVALAFPAAGGGHGDGHETTAMSAITLFVQEAFGGAILGIVLGWLTFRVMRLIDDYALEVLITLGLAFGGYELAVWLHVSAPIMAVCAGLLIGDIGAARGMSEETRRYVGAFWEMIDEILNAVLFLLIGFEVFAVTLDMQFMTAGIAAIVLALVARLIAVAVPIILLRPFRGFGPGVIPIMTWGGLKGGISVALALSLPEGEWKPLILAATYLVVIFSIIIQGLTVGRVANRFGREPDLM</sequence>
<comment type="subcellular location">
    <subcellularLocation>
        <location evidence="1">Cell membrane</location>
        <topology evidence="1">Multi-pass membrane protein</topology>
    </subcellularLocation>
</comment>
<evidence type="ECO:0000256" key="2">
    <source>
        <dbReference type="ARBA" id="ARBA00007367"/>
    </source>
</evidence>
<feature type="transmembrane region" description="Helical" evidence="12">
    <location>
        <begin position="6"/>
        <end position="24"/>
    </location>
</feature>
<evidence type="ECO:0000313" key="14">
    <source>
        <dbReference type="EMBL" id="MBR9649932.1"/>
    </source>
</evidence>
<evidence type="ECO:0000256" key="1">
    <source>
        <dbReference type="ARBA" id="ARBA00004651"/>
    </source>
</evidence>
<evidence type="ECO:0000256" key="4">
    <source>
        <dbReference type="ARBA" id="ARBA00022449"/>
    </source>
</evidence>
<feature type="transmembrane region" description="Helical" evidence="12">
    <location>
        <begin position="201"/>
        <end position="224"/>
    </location>
</feature>
<feature type="transmembrane region" description="Helical" evidence="12">
    <location>
        <begin position="172"/>
        <end position="189"/>
    </location>
</feature>
<keyword evidence="9" id="KW-0406">Ion transport</keyword>
<evidence type="ECO:0000256" key="5">
    <source>
        <dbReference type="ARBA" id="ARBA00022475"/>
    </source>
</evidence>
<keyword evidence="8" id="KW-0915">Sodium</keyword>
<feature type="transmembrane region" description="Helical" evidence="12">
    <location>
        <begin position="129"/>
        <end position="151"/>
    </location>
</feature>
<comment type="caution">
    <text evidence="14">The sequence shown here is derived from an EMBL/GenBank/DDBJ whole genome shotgun (WGS) entry which is preliminary data.</text>
</comment>
<evidence type="ECO:0000256" key="7">
    <source>
        <dbReference type="ARBA" id="ARBA00022989"/>
    </source>
</evidence>
<evidence type="ECO:0000256" key="9">
    <source>
        <dbReference type="ARBA" id="ARBA00023065"/>
    </source>
</evidence>
<keyword evidence="4" id="KW-0050">Antiport</keyword>
<dbReference type="PANTHER" id="PTHR10110">
    <property type="entry name" value="SODIUM/HYDROGEN EXCHANGER"/>
    <property type="match status" value="1"/>
</dbReference>
<dbReference type="PANTHER" id="PTHR10110:SF195">
    <property type="entry name" value="NA(+)_H(+) ANTIPORTER NHAS2"/>
    <property type="match status" value="1"/>
</dbReference>
<keyword evidence="11" id="KW-0739">Sodium transport</keyword>
<protein>
    <submittedName>
        <fullName evidence="14">Sodium:proton antiporter</fullName>
    </submittedName>
</protein>
<keyword evidence="6 12" id="KW-0812">Transmembrane</keyword>
<comment type="similarity">
    <text evidence="2">Belongs to the monovalent cation:proton antiporter 1 (CPA1) transporter (TC 2.A.36) family.</text>
</comment>
<evidence type="ECO:0000256" key="12">
    <source>
        <dbReference type="SAM" id="Phobius"/>
    </source>
</evidence>
<feature type="transmembrane region" description="Helical" evidence="12">
    <location>
        <begin position="323"/>
        <end position="346"/>
    </location>
</feature>
<dbReference type="Proteomes" id="UP001195941">
    <property type="component" value="Unassembled WGS sequence"/>
</dbReference>
<evidence type="ECO:0000256" key="3">
    <source>
        <dbReference type="ARBA" id="ARBA00022448"/>
    </source>
</evidence>
<keyword evidence="10 12" id="KW-0472">Membrane</keyword>
<dbReference type="Gene3D" id="6.10.140.1330">
    <property type="match status" value="1"/>
</dbReference>
<feature type="transmembrane region" description="Helical" evidence="12">
    <location>
        <begin position="98"/>
        <end position="123"/>
    </location>
</feature>
<evidence type="ECO:0000256" key="11">
    <source>
        <dbReference type="ARBA" id="ARBA00023201"/>
    </source>
</evidence>
<evidence type="ECO:0000259" key="13">
    <source>
        <dbReference type="Pfam" id="PF00999"/>
    </source>
</evidence>
<accession>A0ABS5HLV5</accession>
<evidence type="ECO:0000256" key="8">
    <source>
        <dbReference type="ARBA" id="ARBA00023053"/>
    </source>
</evidence>
<feature type="transmembrane region" description="Helical" evidence="12">
    <location>
        <begin position="358"/>
        <end position="378"/>
    </location>
</feature>
<evidence type="ECO:0000313" key="15">
    <source>
        <dbReference type="Proteomes" id="UP001195941"/>
    </source>
</evidence>
<dbReference type="Pfam" id="PF00999">
    <property type="entry name" value="Na_H_Exchanger"/>
    <property type="match status" value="1"/>
</dbReference>
<dbReference type="InterPro" id="IPR006153">
    <property type="entry name" value="Cation/H_exchanger_TM"/>
</dbReference>
<gene>
    <name evidence="14" type="ORF">IT775_02195</name>
</gene>
<feature type="transmembrane region" description="Helical" evidence="12">
    <location>
        <begin position="63"/>
        <end position="86"/>
    </location>
</feature>
<feature type="transmembrane region" description="Helical" evidence="12">
    <location>
        <begin position="299"/>
        <end position="317"/>
    </location>
</feature>
<keyword evidence="5" id="KW-1003">Cell membrane</keyword>